<gene>
    <name evidence="1" type="ORF">DPMN_028893</name>
</gene>
<reference evidence="1" key="2">
    <citation type="submission" date="2020-11" db="EMBL/GenBank/DDBJ databases">
        <authorList>
            <person name="McCartney M.A."/>
            <person name="Auch B."/>
            <person name="Kono T."/>
            <person name="Mallez S."/>
            <person name="Becker A."/>
            <person name="Gohl D.M."/>
            <person name="Silverstein K.A.T."/>
            <person name="Koren S."/>
            <person name="Bechman K.B."/>
            <person name="Herman A."/>
            <person name="Abrahante J.E."/>
            <person name="Garbe J."/>
        </authorList>
    </citation>
    <scope>NUCLEOTIDE SEQUENCE</scope>
    <source>
        <strain evidence="1">Duluth1</strain>
        <tissue evidence="1">Whole animal</tissue>
    </source>
</reference>
<name>A0A9D4LXR5_DREPO</name>
<sequence length="117" mass="13098">MVKHSVNENDYMSRVLRKLGIMHKQNWGELSFDWGELSNIFGATCPDFRGDLSWGELALGRVVWLPNCGLLFSELGGDQEGVHGSNSVFLPWSATLALKELDTILNRGNQWDYPAGD</sequence>
<dbReference type="AlphaFoldDB" id="A0A9D4LXR5"/>
<proteinExistence type="predicted"/>
<evidence type="ECO:0000313" key="1">
    <source>
        <dbReference type="EMBL" id="KAH3865849.1"/>
    </source>
</evidence>
<organism evidence="1 2">
    <name type="scientific">Dreissena polymorpha</name>
    <name type="common">Zebra mussel</name>
    <name type="synonym">Mytilus polymorpha</name>
    <dbReference type="NCBI Taxonomy" id="45954"/>
    <lineage>
        <taxon>Eukaryota</taxon>
        <taxon>Metazoa</taxon>
        <taxon>Spiralia</taxon>
        <taxon>Lophotrochozoa</taxon>
        <taxon>Mollusca</taxon>
        <taxon>Bivalvia</taxon>
        <taxon>Autobranchia</taxon>
        <taxon>Heteroconchia</taxon>
        <taxon>Euheterodonta</taxon>
        <taxon>Imparidentia</taxon>
        <taxon>Neoheterodontei</taxon>
        <taxon>Myida</taxon>
        <taxon>Dreissenoidea</taxon>
        <taxon>Dreissenidae</taxon>
        <taxon>Dreissena</taxon>
    </lineage>
</organism>
<keyword evidence="2" id="KW-1185">Reference proteome</keyword>
<dbReference type="Proteomes" id="UP000828390">
    <property type="component" value="Unassembled WGS sequence"/>
</dbReference>
<dbReference type="EMBL" id="JAIWYP010000002">
    <property type="protein sequence ID" value="KAH3865849.1"/>
    <property type="molecule type" value="Genomic_DNA"/>
</dbReference>
<protein>
    <submittedName>
        <fullName evidence="1">Uncharacterized protein</fullName>
    </submittedName>
</protein>
<evidence type="ECO:0000313" key="2">
    <source>
        <dbReference type="Proteomes" id="UP000828390"/>
    </source>
</evidence>
<reference evidence="1" key="1">
    <citation type="journal article" date="2019" name="bioRxiv">
        <title>The Genome of the Zebra Mussel, Dreissena polymorpha: A Resource for Invasive Species Research.</title>
        <authorList>
            <person name="McCartney M.A."/>
            <person name="Auch B."/>
            <person name="Kono T."/>
            <person name="Mallez S."/>
            <person name="Zhang Y."/>
            <person name="Obille A."/>
            <person name="Becker A."/>
            <person name="Abrahante J.E."/>
            <person name="Garbe J."/>
            <person name="Badalamenti J.P."/>
            <person name="Herman A."/>
            <person name="Mangelson H."/>
            <person name="Liachko I."/>
            <person name="Sullivan S."/>
            <person name="Sone E.D."/>
            <person name="Koren S."/>
            <person name="Silverstein K.A.T."/>
            <person name="Beckman K.B."/>
            <person name="Gohl D.M."/>
        </authorList>
    </citation>
    <scope>NUCLEOTIDE SEQUENCE</scope>
    <source>
        <strain evidence="1">Duluth1</strain>
        <tissue evidence="1">Whole animal</tissue>
    </source>
</reference>
<accession>A0A9D4LXR5</accession>
<comment type="caution">
    <text evidence="1">The sequence shown here is derived from an EMBL/GenBank/DDBJ whole genome shotgun (WGS) entry which is preliminary data.</text>
</comment>